<evidence type="ECO:0000313" key="3">
    <source>
        <dbReference type="EMBL" id="MDX6041337.1"/>
    </source>
</evidence>
<dbReference type="Proteomes" id="UP001275664">
    <property type="component" value="Unassembled WGS sequence"/>
</dbReference>
<dbReference type="EMBL" id="JAWXRD010000032">
    <property type="protein sequence ID" value="MDX6041337.1"/>
    <property type="molecule type" value="Genomic_DNA"/>
</dbReference>
<feature type="chain" id="PRO_5045332381" evidence="1">
    <location>
        <begin position="21"/>
        <end position="169"/>
    </location>
</feature>
<keyword evidence="4" id="KW-1185">Reference proteome</keyword>
<sequence length="169" mass="19094">MRIILLLSLVLTGCAAHIQAPEATVKEFYTFYLNAYVSDNHADDLGSPQMRQYITKDTLARLKDIQGIKEQEIVSADYFTYSQDYAAKWISALEVGAAEDYTGGKVMNVWLGIEDGKTKQLRDYLRLEDGKWKIYRVVSVSDSYEQNIFDDNAISAAKAYAETIPEVVD</sequence>
<dbReference type="Gene3D" id="3.10.450.50">
    <property type="match status" value="1"/>
</dbReference>
<organism evidence="3 4">
    <name type="scientific">Scandinavium lactucae</name>
    <dbReference type="NCBI Taxonomy" id="3095028"/>
    <lineage>
        <taxon>Bacteria</taxon>
        <taxon>Pseudomonadati</taxon>
        <taxon>Pseudomonadota</taxon>
        <taxon>Gammaproteobacteria</taxon>
        <taxon>Enterobacterales</taxon>
        <taxon>Enterobacteriaceae</taxon>
        <taxon>Scandinavium</taxon>
    </lineage>
</organism>
<gene>
    <name evidence="3" type="ORF">SIK69_14180</name>
</gene>
<proteinExistence type="predicted"/>
<keyword evidence="1" id="KW-0732">Signal</keyword>
<feature type="domain" description="DUF3828" evidence="2">
    <location>
        <begin position="21"/>
        <end position="140"/>
    </location>
</feature>
<name>A0ABU4QS51_9ENTR</name>
<dbReference type="InterPro" id="IPR024289">
    <property type="entry name" value="DUF3828"/>
</dbReference>
<accession>A0ABU4QS51</accession>
<feature type="signal peptide" evidence="1">
    <location>
        <begin position="1"/>
        <end position="20"/>
    </location>
</feature>
<evidence type="ECO:0000259" key="2">
    <source>
        <dbReference type="Pfam" id="PF12883"/>
    </source>
</evidence>
<evidence type="ECO:0000256" key="1">
    <source>
        <dbReference type="SAM" id="SignalP"/>
    </source>
</evidence>
<evidence type="ECO:0000313" key="4">
    <source>
        <dbReference type="Proteomes" id="UP001275664"/>
    </source>
</evidence>
<reference evidence="3 4" key="1">
    <citation type="submission" date="2023-11" db="EMBL/GenBank/DDBJ databases">
        <title>Scandinavium wanjuensis sp. nov., isolated from lettuce South Korea.</title>
        <authorList>
            <person name="Park J."/>
            <person name="Park S."/>
            <person name="Oh K.K."/>
            <person name="Cho G.S."/>
            <person name="Franz C.M.A.P."/>
        </authorList>
    </citation>
    <scope>NUCLEOTIDE SEQUENCE [LARGE SCALE GENOMIC DNA]</scope>
    <source>
        <strain evidence="3 4">V105_6</strain>
    </source>
</reference>
<dbReference type="Pfam" id="PF12883">
    <property type="entry name" value="DUF3828"/>
    <property type="match status" value="1"/>
</dbReference>
<dbReference type="RefSeq" id="WP_319786399.1">
    <property type="nucleotide sequence ID" value="NZ_JAWXRD010000032.1"/>
</dbReference>
<protein>
    <submittedName>
        <fullName evidence="3">YbjP/YqhG family protein</fullName>
    </submittedName>
</protein>
<comment type="caution">
    <text evidence="3">The sequence shown here is derived from an EMBL/GenBank/DDBJ whole genome shotgun (WGS) entry which is preliminary data.</text>
</comment>